<keyword evidence="1" id="KW-0328">Glycosyltransferase</keyword>
<dbReference type="GO" id="GO:0016757">
    <property type="term" value="F:glycosyltransferase activity"/>
    <property type="evidence" value="ECO:0007669"/>
    <property type="project" value="UniProtKB-KW"/>
</dbReference>
<feature type="domain" description="Glycosyltransferase subfamily 4-like N-terminal" evidence="3">
    <location>
        <begin position="173"/>
        <end position="280"/>
    </location>
</feature>
<evidence type="ECO:0000256" key="2">
    <source>
        <dbReference type="ARBA" id="ARBA00022679"/>
    </source>
</evidence>
<sequence>MLVDNTVERDSRVQKAAMSAAAAGWEVHLIGFHRGRKKKRWTLGGANVMLVPLHEVLSKPRYRPVRSMIRRPLAYGHPDVATYRRRLVMSRRAELAAARLEPGTKGPVRKTWLLGRRVVTKVQQRWIGLRVHQTDSLTAARNSQQSPLEKLMVAVWLKLLGDRAWRVLDRGMWDWEAAYGKVIDELEPDIIHGNDFRMLAVGARATLRARAKGRQVKFVWDAHEYLPGVRWNNPPRWHPAMIAMEREYAKLADAIVTVSDPLADWLVEEHGLKRKPAVVLNAPVTDIEVSADQPVPDMREMCGIDSDTPLAVYSGGATKQRGLDIIIETLPRLPRLHVALIVPSSRADYVKALMNRATELDVRDRVTLLPFVPFDQVVPFLAAADFGIHPLHHLPNHEIALATKFFEYAHARLPIVVSDVKAMSELVNETGHGEVFRAEDEDDFVRAVTAVMQDLKRYRAVYDERPDLLREWTWPAQAEILDGVYTELMPSSAKPSAEKQSAAKPSVHE</sequence>
<dbReference type="Pfam" id="PF13439">
    <property type="entry name" value="Glyco_transf_4"/>
    <property type="match status" value="1"/>
</dbReference>
<evidence type="ECO:0000256" key="1">
    <source>
        <dbReference type="ARBA" id="ARBA00022676"/>
    </source>
</evidence>
<dbReference type="EMBL" id="VCKW01000202">
    <property type="protein sequence ID" value="TMQ91568.1"/>
    <property type="molecule type" value="Genomic_DNA"/>
</dbReference>
<gene>
    <name evidence="4" type="ORF">ETD83_30340</name>
</gene>
<protein>
    <submittedName>
        <fullName evidence="4">Glycosyltransferase family 4 protein</fullName>
    </submittedName>
</protein>
<keyword evidence="5" id="KW-1185">Reference proteome</keyword>
<organism evidence="4 5">
    <name type="scientific">Actinomadura soli</name>
    <dbReference type="NCBI Taxonomy" id="2508997"/>
    <lineage>
        <taxon>Bacteria</taxon>
        <taxon>Bacillati</taxon>
        <taxon>Actinomycetota</taxon>
        <taxon>Actinomycetes</taxon>
        <taxon>Streptosporangiales</taxon>
        <taxon>Thermomonosporaceae</taxon>
        <taxon>Actinomadura</taxon>
    </lineage>
</organism>
<dbReference type="PANTHER" id="PTHR12526">
    <property type="entry name" value="GLYCOSYLTRANSFERASE"/>
    <property type="match status" value="1"/>
</dbReference>
<keyword evidence="2 4" id="KW-0808">Transferase</keyword>
<dbReference type="AlphaFoldDB" id="A0A5C4J4Y5"/>
<dbReference type="Pfam" id="PF13692">
    <property type="entry name" value="Glyco_trans_1_4"/>
    <property type="match status" value="1"/>
</dbReference>
<dbReference type="Gene3D" id="3.40.50.2000">
    <property type="entry name" value="Glycogen Phosphorylase B"/>
    <property type="match status" value="2"/>
</dbReference>
<dbReference type="CDD" id="cd03801">
    <property type="entry name" value="GT4_PimA-like"/>
    <property type="match status" value="1"/>
</dbReference>
<reference evidence="4 5" key="1">
    <citation type="submission" date="2019-05" db="EMBL/GenBank/DDBJ databases">
        <title>Draft genome sequence of Actinomadura sp. 14C53.</title>
        <authorList>
            <person name="Saricaoglu S."/>
            <person name="Isik K."/>
        </authorList>
    </citation>
    <scope>NUCLEOTIDE SEQUENCE [LARGE SCALE GENOMIC DNA]</scope>
    <source>
        <strain evidence="4 5">14C53</strain>
    </source>
</reference>
<dbReference type="InterPro" id="IPR028098">
    <property type="entry name" value="Glyco_trans_4-like_N"/>
</dbReference>
<dbReference type="Proteomes" id="UP000309174">
    <property type="component" value="Unassembled WGS sequence"/>
</dbReference>
<dbReference type="SUPFAM" id="SSF53756">
    <property type="entry name" value="UDP-Glycosyltransferase/glycogen phosphorylase"/>
    <property type="match status" value="1"/>
</dbReference>
<evidence type="ECO:0000259" key="3">
    <source>
        <dbReference type="Pfam" id="PF13439"/>
    </source>
</evidence>
<accession>A0A5C4J4Y5</accession>
<dbReference type="OrthoDB" id="9802525at2"/>
<proteinExistence type="predicted"/>
<comment type="caution">
    <text evidence="4">The sequence shown here is derived from an EMBL/GenBank/DDBJ whole genome shotgun (WGS) entry which is preliminary data.</text>
</comment>
<evidence type="ECO:0000313" key="5">
    <source>
        <dbReference type="Proteomes" id="UP000309174"/>
    </source>
</evidence>
<name>A0A5C4J4Y5_9ACTN</name>
<evidence type="ECO:0000313" key="4">
    <source>
        <dbReference type="EMBL" id="TMQ91568.1"/>
    </source>
</evidence>